<keyword evidence="2" id="KW-0675">Receptor</keyword>
<accession>A0ABU4BDA5</accession>
<sequence>MADDDLRIFISWSGDLAREITMVLHDWLPKMLDRVKPWMSAKDIPAGARGLSMIEEQLDASSFGIIVVTTANKDKPWLNFEAGALSKRFGSSTIRVVPLLVDVDSVYEIDGPISQFQAVQLDKKGLTDLLVAITATVGAEWNTVKTRFDWSEADLWWDIVKARNKAGQQPEAAPVTLEKLLQRLLNEMEASKKPLRQTVRYVRTPQGQTLASGVKMYNLPTDGITLDMASVLYDPENEAFQQAVTRQVEQIATVEHITAQADDDGRMILHIRLGSGAKPSQVHEVRSMLEQSFSEPRNFDFAVHSRNNI</sequence>
<protein>
    <submittedName>
        <fullName evidence="2">Toll/interleukin-1 receptor domain-containing protein</fullName>
    </submittedName>
</protein>
<dbReference type="EMBL" id="JAWLJX010000003">
    <property type="protein sequence ID" value="MDV6262182.1"/>
    <property type="molecule type" value="Genomic_DNA"/>
</dbReference>
<evidence type="ECO:0000313" key="3">
    <source>
        <dbReference type="Proteomes" id="UP001185755"/>
    </source>
</evidence>
<feature type="domain" description="TIR" evidence="1">
    <location>
        <begin position="8"/>
        <end position="123"/>
    </location>
</feature>
<dbReference type="Gene3D" id="3.40.50.10140">
    <property type="entry name" value="Toll/interleukin-1 receptor homology (TIR) domain"/>
    <property type="match status" value="1"/>
</dbReference>
<dbReference type="RefSeq" id="WP_317564633.1">
    <property type="nucleotide sequence ID" value="NZ_JAWLJX010000003.1"/>
</dbReference>
<dbReference type="InterPro" id="IPR035897">
    <property type="entry name" value="Toll_tir_struct_dom_sf"/>
</dbReference>
<comment type="caution">
    <text evidence="2">The sequence shown here is derived from an EMBL/GenBank/DDBJ whole genome shotgun (WGS) entry which is preliminary data.</text>
</comment>
<proteinExistence type="predicted"/>
<dbReference type="Proteomes" id="UP001185755">
    <property type="component" value="Unassembled WGS sequence"/>
</dbReference>
<dbReference type="Pfam" id="PF13676">
    <property type="entry name" value="TIR_2"/>
    <property type="match status" value="1"/>
</dbReference>
<gene>
    <name evidence="2" type="ORF">R3P96_12615</name>
</gene>
<dbReference type="InterPro" id="IPR000157">
    <property type="entry name" value="TIR_dom"/>
</dbReference>
<evidence type="ECO:0000259" key="1">
    <source>
        <dbReference type="Pfam" id="PF13676"/>
    </source>
</evidence>
<dbReference type="SUPFAM" id="SSF52200">
    <property type="entry name" value="Toll/Interleukin receptor TIR domain"/>
    <property type="match status" value="1"/>
</dbReference>
<reference evidence="2 3" key="1">
    <citation type="submission" date="2023-10" db="EMBL/GenBank/DDBJ databases">
        <title>Development of a sustainable strategy for remediation of hydrocarbon-contaminated territories based on the waste exchange concept.</title>
        <authorList>
            <person name="Krivoruchko A."/>
        </authorList>
    </citation>
    <scope>NUCLEOTIDE SEQUENCE [LARGE SCALE GENOMIC DNA]</scope>
    <source>
        <strain evidence="2 3">IEGM 1323</strain>
    </source>
</reference>
<evidence type="ECO:0000313" key="2">
    <source>
        <dbReference type="EMBL" id="MDV6262182.1"/>
    </source>
</evidence>
<keyword evidence="3" id="KW-1185">Reference proteome</keyword>
<organism evidence="2 3">
    <name type="scientific">Rhodococcoides yunnanense</name>
    <dbReference type="NCBI Taxonomy" id="278209"/>
    <lineage>
        <taxon>Bacteria</taxon>
        <taxon>Bacillati</taxon>
        <taxon>Actinomycetota</taxon>
        <taxon>Actinomycetes</taxon>
        <taxon>Mycobacteriales</taxon>
        <taxon>Nocardiaceae</taxon>
        <taxon>Rhodococcoides</taxon>
    </lineage>
</organism>
<name>A0ABU4BDA5_9NOCA</name>